<accession>A0A6J5NA79</accession>
<organism evidence="2">
    <name type="scientific">uncultured Caudovirales phage</name>
    <dbReference type="NCBI Taxonomy" id="2100421"/>
    <lineage>
        <taxon>Viruses</taxon>
        <taxon>Duplodnaviria</taxon>
        <taxon>Heunggongvirae</taxon>
        <taxon>Uroviricota</taxon>
        <taxon>Caudoviricetes</taxon>
        <taxon>Peduoviridae</taxon>
        <taxon>Maltschvirus</taxon>
        <taxon>Maltschvirus maltsch</taxon>
    </lineage>
</organism>
<name>A0A6J5NA79_9CAUD</name>
<feature type="compositionally biased region" description="Polar residues" evidence="1">
    <location>
        <begin position="11"/>
        <end position="22"/>
    </location>
</feature>
<dbReference type="SUPFAM" id="SSF56300">
    <property type="entry name" value="Metallo-dependent phosphatases"/>
    <property type="match status" value="1"/>
</dbReference>
<gene>
    <name evidence="2" type="ORF">UFOVP655_77</name>
</gene>
<reference evidence="2" key="1">
    <citation type="submission" date="2020-04" db="EMBL/GenBank/DDBJ databases">
        <authorList>
            <person name="Chiriac C."/>
            <person name="Salcher M."/>
            <person name="Ghai R."/>
            <person name="Kavagutti S V."/>
        </authorList>
    </citation>
    <scope>NUCLEOTIDE SEQUENCE</scope>
</reference>
<sequence>MNLDDAIDNLLKTSENNTTQQMESRKRSAEWTPGVSWDGNEGLVTTEPIVGDTHPDWSGVLRMWGLDPENFAVVEPVLFNVWGDTQGVLNRQWKGKVVRKGAKERADIDHLIQEIRKHKPREKKPFVEGGASLIVCAADWQVGKKDGDGLKGLVGRWLQAIDDVETRYKELKKMGRPIESITVLCLGDLVEGCDGHYDIQTFTVEVDRRDQVKIARRLLRDALIRWSKFAPEITVAAIGGNHGENRKNGKAFTTLNDNDDVALVESVAEIFAANPEAYSHIKFAIPTDALSLTVEAGTKIIGITHGHLARSGQGVEGKLRRWIADQTLGRNKIGDCDILVTGHYHSLKMADWGGVKWLQAPALDGGSVWWSQSTGETADVGVLTFVVSEKGITDLQLLR</sequence>
<dbReference type="InterPro" id="IPR029052">
    <property type="entry name" value="Metallo-depent_PP-like"/>
</dbReference>
<evidence type="ECO:0008006" key="3">
    <source>
        <dbReference type="Google" id="ProtNLM"/>
    </source>
</evidence>
<proteinExistence type="predicted"/>
<evidence type="ECO:0000256" key="1">
    <source>
        <dbReference type="SAM" id="MobiDB-lite"/>
    </source>
</evidence>
<dbReference type="Gene3D" id="3.60.21.10">
    <property type="match status" value="1"/>
</dbReference>
<evidence type="ECO:0000313" key="2">
    <source>
        <dbReference type="EMBL" id="CAB4156610.1"/>
    </source>
</evidence>
<protein>
    <recommendedName>
        <fullName evidence="3">Calcineurin-like phosphoesterase domain-containing protein</fullName>
    </recommendedName>
</protein>
<feature type="region of interest" description="Disordered" evidence="1">
    <location>
        <begin position="1"/>
        <end position="32"/>
    </location>
</feature>
<dbReference type="EMBL" id="LR796637">
    <property type="protein sequence ID" value="CAB4156610.1"/>
    <property type="molecule type" value="Genomic_DNA"/>
</dbReference>